<name>A0A1Y6BPH8_9BACT</name>
<dbReference type="AlphaFoldDB" id="A0A1Y6BPH8"/>
<dbReference type="EMBL" id="FWZT01000007">
    <property type="protein sequence ID" value="SMF22476.1"/>
    <property type="molecule type" value="Genomic_DNA"/>
</dbReference>
<protein>
    <recommendedName>
        <fullName evidence="3">Flagellin</fullName>
    </recommendedName>
</protein>
<dbReference type="GO" id="GO:0009288">
    <property type="term" value="C:bacterial-type flagellum"/>
    <property type="evidence" value="ECO:0007669"/>
    <property type="project" value="UniProtKB-SubCell"/>
</dbReference>
<dbReference type="Pfam" id="PF00700">
    <property type="entry name" value="Flagellin_C"/>
    <property type="match status" value="1"/>
</dbReference>
<dbReference type="Proteomes" id="UP000192907">
    <property type="component" value="Unassembled WGS sequence"/>
</dbReference>
<sequence>MSDINVNAQKVIRRLGQARRENTDSLEKLSSGKVFTQRDPRPADRALAEGLELKLRGLAASKRNINDAISLLQTADSGFSEITNILVRMKEINVAGATTTLTDKERKFLFIEYEALHDELNRIATSTEFNSIPLLNGNDERTPETLILRVADPLISDLATAESGDINEIRFENLKDIIATTEGLGIRSARELINEDEDFEVEDAREMLEPEDDQFASIYDQALDSISHFRASYGAIQKRLQTAINYNEVVEENISAAKSRIADTDYASEVARMAQSSILMQANTALLSQANFNANLMTSLISRLP</sequence>
<dbReference type="PANTHER" id="PTHR42792">
    <property type="entry name" value="FLAGELLIN"/>
    <property type="match status" value="1"/>
</dbReference>
<dbReference type="Pfam" id="PF00669">
    <property type="entry name" value="Flagellin_N"/>
    <property type="match status" value="1"/>
</dbReference>
<dbReference type="SUPFAM" id="SSF64518">
    <property type="entry name" value="Phase 1 flagellin"/>
    <property type="match status" value="1"/>
</dbReference>
<dbReference type="PANTHER" id="PTHR42792:SF2">
    <property type="entry name" value="FLAGELLIN"/>
    <property type="match status" value="1"/>
</dbReference>
<gene>
    <name evidence="6" type="ORF">SAMN06296036_107194</name>
</gene>
<dbReference type="Gene3D" id="1.20.1330.10">
    <property type="entry name" value="f41 fragment of flagellin, N-terminal domain"/>
    <property type="match status" value="1"/>
</dbReference>
<dbReference type="STRING" id="1513793.SAMN06296036_107194"/>
<dbReference type="InterPro" id="IPR001492">
    <property type="entry name" value="Flagellin"/>
</dbReference>
<accession>A0A1Y6BPH8</accession>
<dbReference type="GO" id="GO:0005198">
    <property type="term" value="F:structural molecule activity"/>
    <property type="evidence" value="ECO:0007669"/>
    <property type="project" value="UniProtKB-UniRule"/>
</dbReference>
<feature type="domain" description="Flagellin N-terminal" evidence="4">
    <location>
        <begin position="5"/>
        <end position="138"/>
    </location>
</feature>
<dbReference type="PRINTS" id="PR00207">
    <property type="entry name" value="FLAGELLIN"/>
</dbReference>
<reference evidence="7" key="1">
    <citation type="submission" date="2017-04" db="EMBL/GenBank/DDBJ databases">
        <authorList>
            <person name="Varghese N."/>
            <person name="Submissions S."/>
        </authorList>
    </citation>
    <scope>NUCLEOTIDE SEQUENCE [LARGE SCALE GENOMIC DNA]</scope>
    <source>
        <strain evidence="7">RKEM611</strain>
    </source>
</reference>
<evidence type="ECO:0000256" key="2">
    <source>
        <dbReference type="ARBA" id="ARBA00023143"/>
    </source>
</evidence>
<keyword evidence="2 3" id="KW-0975">Bacterial flagellum</keyword>
<keyword evidence="6" id="KW-0282">Flagellum</keyword>
<evidence type="ECO:0000256" key="3">
    <source>
        <dbReference type="RuleBase" id="RU362073"/>
    </source>
</evidence>
<evidence type="ECO:0000259" key="4">
    <source>
        <dbReference type="Pfam" id="PF00669"/>
    </source>
</evidence>
<dbReference type="InterPro" id="IPR046358">
    <property type="entry name" value="Flagellin_C"/>
</dbReference>
<dbReference type="InterPro" id="IPR001029">
    <property type="entry name" value="Flagellin_N"/>
</dbReference>
<keyword evidence="6" id="KW-0966">Cell projection</keyword>
<comment type="similarity">
    <text evidence="1 3">Belongs to the bacterial flagellin family.</text>
</comment>
<comment type="subcellular location">
    <subcellularLocation>
        <location evidence="3">Secreted</location>
    </subcellularLocation>
    <subcellularLocation>
        <location evidence="3">Bacterial flagellum</location>
    </subcellularLocation>
</comment>
<evidence type="ECO:0000313" key="6">
    <source>
        <dbReference type="EMBL" id="SMF22476.1"/>
    </source>
</evidence>
<dbReference type="RefSeq" id="WP_132318291.1">
    <property type="nucleotide sequence ID" value="NZ_FWZT01000007.1"/>
</dbReference>
<organism evidence="6 7">
    <name type="scientific">Pseudobacteriovorax antillogorgiicola</name>
    <dbReference type="NCBI Taxonomy" id="1513793"/>
    <lineage>
        <taxon>Bacteria</taxon>
        <taxon>Pseudomonadati</taxon>
        <taxon>Bdellovibrionota</taxon>
        <taxon>Oligoflexia</taxon>
        <taxon>Oligoflexales</taxon>
        <taxon>Pseudobacteriovoracaceae</taxon>
        <taxon>Pseudobacteriovorax</taxon>
    </lineage>
</organism>
<dbReference type="OrthoDB" id="5292677at2"/>
<proteinExistence type="inferred from homology"/>
<feature type="domain" description="Flagellin C-terminal" evidence="5">
    <location>
        <begin position="218"/>
        <end position="293"/>
    </location>
</feature>
<comment type="function">
    <text evidence="3">Flagellin is the subunit protein which polymerizes to form the filaments of bacterial flagella.</text>
</comment>
<dbReference type="Gene3D" id="6.10.10.10">
    <property type="entry name" value="Flagellar export chaperone, C-terminal domain"/>
    <property type="match status" value="1"/>
</dbReference>
<evidence type="ECO:0000313" key="7">
    <source>
        <dbReference type="Proteomes" id="UP000192907"/>
    </source>
</evidence>
<dbReference type="InterPro" id="IPR042187">
    <property type="entry name" value="Flagellin_C_sub2"/>
</dbReference>
<keyword evidence="7" id="KW-1185">Reference proteome</keyword>
<keyword evidence="6" id="KW-0969">Cilium</keyword>
<evidence type="ECO:0000259" key="5">
    <source>
        <dbReference type="Pfam" id="PF00700"/>
    </source>
</evidence>
<keyword evidence="3" id="KW-0964">Secreted</keyword>
<evidence type="ECO:0000256" key="1">
    <source>
        <dbReference type="ARBA" id="ARBA00005709"/>
    </source>
</evidence>
<dbReference type="GO" id="GO:0005576">
    <property type="term" value="C:extracellular region"/>
    <property type="evidence" value="ECO:0007669"/>
    <property type="project" value="UniProtKB-SubCell"/>
</dbReference>